<sequence length="282" mass="33525">MLRRIWKKITHNKIFFTVLVVLACFVIYLVVFKLTEYNNDQAQVNDVLKVDTGDEKNSVQQMLEQRKKEEEKKSLVVRLSQRKKVYISDEEVENIKISGDTLDKFKRSMEVFVKIRSIDGDFSPKNYGRTDTGIKFETDFNYFKISDGKKTEFYKIPVISKKEFQSMYRRMIYTSLDFITDNSGIGKMTVLHGNDEKRIWPWRKDDVVHKILYKREVGKIQPEKEFKNSKDNYTIKMEKSNIKISIQTMGKDFIKVDCGDNTAYYEVYQDLYSYLHDEVFKK</sequence>
<organism evidence="2 4">
    <name type="scientific">Peptostreptococcus anaerobius</name>
    <dbReference type="NCBI Taxonomy" id="1261"/>
    <lineage>
        <taxon>Bacteria</taxon>
        <taxon>Bacillati</taxon>
        <taxon>Bacillota</taxon>
        <taxon>Clostridia</taxon>
        <taxon>Peptostreptococcales</taxon>
        <taxon>Peptostreptococcaceae</taxon>
        <taxon>Peptostreptococcus</taxon>
    </lineage>
</organism>
<keyword evidence="1" id="KW-0472">Membrane</keyword>
<accession>A0A135YSK5</accession>
<evidence type="ECO:0000313" key="3">
    <source>
        <dbReference type="EMBL" id="SUB61681.1"/>
    </source>
</evidence>
<dbReference type="EMBL" id="UGTB01000004">
    <property type="protein sequence ID" value="SUB61681.1"/>
    <property type="molecule type" value="Genomic_DNA"/>
</dbReference>
<protein>
    <submittedName>
        <fullName evidence="2">Uncharacterized protein</fullName>
    </submittedName>
</protein>
<dbReference type="EMBL" id="LSQZ01000053">
    <property type="protein sequence ID" value="KXI12321.1"/>
    <property type="molecule type" value="Genomic_DNA"/>
</dbReference>
<dbReference type="STRING" id="1261.HMPREF3195_01083"/>
<reference evidence="3 5" key="2">
    <citation type="submission" date="2018-06" db="EMBL/GenBank/DDBJ databases">
        <authorList>
            <consortium name="Pathogen Informatics"/>
            <person name="Doyle S."/>
        </authorList>
    </citation>
    <scope>NUCLEOTIDE SEQUENCE [LARGE SCALE GENOMIC DNA]</scope>
    <source>
        <strain evidence="3 5">NCTC11460</strain>
    </source>
</reference>
<keyword evidence="1" id="KW-1133">Transmembrane helix</keyword>
<evidence type="ECO:0000313" key="2">
    <source>
        <dbReference type="EMBL" id="KXI12321.1"/>
    </source>
</evidence>
<keyword evidence="1" id="KW-0812">Transmembrane</keyword>
<feature type="transmembrane region" description="Helical" evidence="1">
    <location>
        <begin position="12"/>
        <end position="31"/>
    </location>
</feature>
<proteinExistence type="predicted"/>
<evidence type="ECO:0000256" key="1">
    <source>
        <dbReference type="SAM" id="Phobius"/>
    </source>
</evidence>
<dbReference type="eggNOG" id="ENOG5033SMQ">
    <property type="taxonomic scope" value="Bacteria"/>
</dbReference>
<dbReference type="PROSITE" id="PS51257">
    <property type="entry name" value="PROKAR_LIPOPROTEIN"/>
    <property type="match status" value="1"/>
</dbReference>
<dbReference type="GeneID" id="79842935"/>
<evidence type="ECO:0000313" key="5">
    <source>
        <dbReference type="Proteomes" id="UP000255101"/>
    </source>
</evidence>
<dbReference type="PATRIC" id="fig|1261.3.peg.1812"/>
<evidence type="ECO:0000313" key="4">
    <source>
        <dbReference type="Proteomes" id="UP000070326"/>
    </source>
</evidence>
<dbReference type="AlphaFoldDB" id="A0A135YSK5"/>
<dbReference type="RefSeq" id="WP_002846647.1">
    <property type="nucleotide sequence ID" value="NZ_CAMPYD010000004.1"/>
</dbReference>
<dbReference type="Proteomes" id="UP000070326">
    <property type="component" value="Unassembled WGS sequence"/>
</dbReference>
<name>A0A135YSK5_9FIRM</name>
<gene>
    <name evidence="2" type="ORF">HMPREF3195_01083</name>
    <name evidence="3" type="ORF">NCTC11460_01626</name>
</gene>
<reference evidence="2 4" key="1">
    <citation type="submission" date="2016-02" db="EMBL/GenBank/DDBJ databases">
        <authorList>
            <person name="Wen L."/>
            <person name="He K."/>
            <person name="Yang H."/>
        </authorList>
    </citation>
    <scope>NUCLEOTIDE SEQUENCE [LARGE SCALE GENOMIC DNA]</scope>
    <source>
        <strain evidence="2 4">MJR8628A</strain>
    </source>
</reference>
<dbReference type="Proteomes" id="UP000255101">
    <property type="component" value="Unassembled WGS sequence"/>
</dbReference>